<comment type="caution">
    <text evidence="2">The sequence shown here is derived from an EMBL/GenBank/DDBJ whole genome shotgun (WGS) entry which is preliminary data.</text>
</comment>
<keyword evidence="1" id="KW-0812">Transmembrane</keyword>
<keyword evidence="3" id="KW-1185">Reference proteome</keyword>
<evidence type="ECO:0000313" key="3">
    <source>
        <dbReference type="Proteomes" id="UP001499851"/>
    </source>
</evidence>
<accession>A0ABP4SGW4</accession>
<feature type="transmembrane region" description="Helical" evidence="1">
    <location>
        <begin position="20"/>
        <end position="41"/>
    </location>
</feature>
<keyword evidence="1" id="KW-1133">Transmembrane helix</keyword>
<gene>
    <name evidence="2" type="ORF">GCM10009830_16910</name>
</gene>
<evidence type="ECO:0000256" key="1">
    <source>
        <dbReference type="SAM" id="Phobius"/>
    </source>
</evidence>
<organism evidence="2 3">
    <name type="scientific">Glycomyces endophyticus</name>
    <dbReference type="NCBI Taxonomy" id="480996"/>
    <lineage>
        <taxon>Bacteria</taxon>
        <taxon>Bacillati</taxon>
        <taxon>Actinomycetota</taxon>
        <taxon>Actinomycetes</taxon>
        <taxon>Glycomycetales</taxon>
        <taxon>Glycomycetaceae</taxon>
        <taxon>Glycomyces</taxon>
    </lineage>
</organism>
<dbReference type="Proteomes" id="UP001499851">
    <property type="component" value="Unassembled WGS sequence"/>
</dbReference>
<reference evidence="3" key="1">
    <citation type="journal article" date="2019" name="Int. J. Syst. Evol. Microbiol.">
        <title>The Global Catalogue of Microorganisms (GCM) 10K type strain sequencing project: providing services to taxonomists for standard genome sequencing and annotation.</title>
        <authorList>
            <consortium name="The Broad Institute Genomics Platform"/>
            <consortium name="The Broad Institute Genome Sequencing Center for Infectious Disease"/>
            <person name="Wu L."/>
            <person name="Ma J."/>
        </authorList>
    </citation>
    <scope>NUCLEOTIDE SEQUENCE [LARGE SCALE GENOMIC DNA]</scope>
    <source>
        <strain evidence="3">JCM 16001</strain>
    </source>
</reference>
<protein>
    <submittedName>
        <fullName evidence="2">Uncharacterized protein</fullName>
    </submittedName>
</protein>
<feature type="transmembrane region" description="Helical" evidence="1">
    <location>
        <begin position="98"/>
        <end position="116"/>
    </location>
</feature>
<feature type="transmembrane region" description="Helical" evidence="1">
    <location>
        <begin position="61"/>
        <end position="86"/>
    </location>
</feature>
<dbReference type="EMBL" id="BAAAQF010000005">
    <property type="protein sequence ID" value="GAA1671509.1"/>
    <property type="molecule type" value="Genomic_DNA"/>
</dbReference>
<keyword evidence="1" id="KW-0472">Membrane</keyword>
<feature type="transmembrane region" description="Helical" evidence="1">
    <location>
        <begin position="122"/>
        <end position="141"/>
    </location>
</feature>
<sequence>MTKPSYRPPESIGLARGLAACQAILLVAVGETLIGLDWFGLRTLRLLDLVGFLEMGSFFDHLALTAAVALGLLVFGVFIGVFAWGVGEGRRWAQVGMIVLQTALAAGIVGLGLGFLGTDELWAPFLTAEFAAPSAIIALALTRPSARQWIRQGGTAPWYRWYYAQRTVRRRPPRARRPVDDGD</sequence>
<name>A0ABP4SGW4_9ACTN</name>
<evidence type="ECO:0000313" key="2">
    <source>
        <dbReference type="EMBL" id="GAA1671509.1"/>
    </source>
</evidence>
<dbReference type="RefSeq" id="WP_344484405.1">
    <property type="nucleotide sequence ID" value="NZ_BAAAQF010000005.1"/>
</dbReference>
<proteinExistence type="predicted"/>